<feature type="domain" description="CRISPR type III-associated protein" evidence="2">
    <location>
        <begin position="90"/>
        <end position="241"/>
    </location>
</feature>
<dbReference type="InterPro" id="IPR005537">
    <property type="entry name" value="RAMP_III_fam"/>
</dbReference>
<gene>
    <name evidence="3" type="ORF">AB8S09_06900</name>
</gene>
<keyword evidence="4" id="KW-1185">Reference proteome</keyword>
<evidence type="ECO:0000256" key="1">
    <source>
        <dbReference type="ARBA" id="ARBA00023118"/>
    </source>
</evidence>
<name>A0ABV4DY92_9CLOT</name>
<keyword evidence="1" id="KW-0051">Antiviral defense</keyword>
<sequence>MRTNIKLTLLSPLSHFGDQRMGTMQAARTQKYEYNGEYIDIPVYSGNAFRGELRRLIMQDYLNHIDIADEGVSANLYYLLFTGGALTSGSRYNEVGKKREMRKMCPPLSLFGSAIGDQIPEGKLKVAIFIPVCKETAKYTGEENNISFYDMLQDTFYTRRDDLKSKDFNINEIEDEKGKKKENPTQMKYEMQCLSAGTELSGDIIIENDNEVEKACLKAGLEKLKEYGYIGGKSSIGHGKINLDYNIDVDTKIYYDYLEENKDTMREWIRKAESIL</sequence>
<organism evidence="3 4">
    <name type="scientific">Clostridium lapidicellarium</name>
    <dbReference type="NCBI Taxonomy" id="3240931"/>
    <lineage>
        <taxon>Bacteria</taxon>
        <taxon>Bacillati</taxon>
        <taxon>Bacillota</taxon>
        <taxon>Clostridia</taxon>
        <taxon>Eubacteriales</taxon>
        <taxon>Clostridiaceae</taxon>
        <taxon>Clostridium</taxon>
    </lineage>
</organism>
<comment type="caution">
    <text evidence="3">The sequence shown here is derived from an EMBL/GenBank/DDBJ whole genome shotgun (WGS) entry which is preliminary data.</text>
</comment>
<evidence type="ECO:0000313" key="3">
    <source>
        <dbReference type="EMBL" id="MEY8763368.1"/>
    </source>
</evidence>
<protein>
    <submittedName>
        <fullName evidence="3">RAMP superfamily CRISPR-associated protein</fullName>
    </submittedName>
</protein>
<evidence type="ECO:0000259" key="2">
    <source>
        <dbReference type="Pfam" id="PF03787"/>
    </source>
</evidence>
<proteinExistence type="predicted"/>
<dbReference type="RefSeq" id="WP_369868772.1">
    <property type="nucleotide sequence ID" value="NZ_JBGFFE010000007.1"/>
</dbReference>
<reference evidence="3 4" key="1">
    <citation type="submission" date="2024-08" db="EMBL/GenBank/DDBJ databases">
        <title>Clostridium lapicellarii sp. nov., and Clostridium renhuaiense sp. nov., two species isolated from the mud in a fermentation cellar used for producing sauce-flavour Chinese liquors.</title>
        <authorList>
            <person name="Yang F."/>
            <person name="Wang H."/>
            <person name="Chen L.Q."/>
            <person name="Zhou N."/>
            <person name="Lu J.J."/>
            <person name="Pu X.X."/>
            <person name="Wan B."/>
            <person name="Wang L."/>
            <person name="Liu S.J."/>
        </authorList>
    </citation>
    <scope>NUCLEOTIDE SEQUENCE [LARGE SCALE GENOMIC DNA]</scope>
    <source>
        <strain evidence="3 4">MT-113</strain>
    </source>
</reference>
<dbReference type="Pfam" id="PF03787">
    <property type="entry name" value="RAMPs"/>
    <property type="match status" value="1"/>
</dbReference>
<dbReference type="EMBL" id="JBGFFE010000007">
    <property type="protein sequence ID" value="MEY8763368.1"/>
    <property type="molecule type" value="Genomic_DNA"/>
</dbReference>
<accession>A0ABV4DY92</accession>
<evidence type="ECO:0000313" key="4">
    <source>
        <dbReference type="Proteomes" id="UP001565220"/>
    </source>
</evidence>
<dbReference type="Proteomes" id="UP001565220">
    <property type="component" value="Unassembled WGS sequence"/>
</dbReference>